<evidence type="ECO:0000256" key="11">
    <source>
        <dbReference type="ARBA" id="ARBA00023136"/>
    </source>
</evidence>
<feature type="transmembrane region" description="Helical" evidence="12">
    <location>
        <begin position="152"/>
        <end position="172"/>
    </location>
</feature>
<evidence type="ECO:0000256" key="10">
    <source>
        <dbReference type="ARBA" id="ARBA00023049"/>
    </source>
</evidence>
<dbReference type="Gene3D" id="3.30.2010.10">
    <property type="entry name" value="Metalloproteases ('zincins'), catalytic domain"/>
    <property type="match status" value="1"/>
</dbReference>
<keyword evidence="8 12" id="KW-0862">Zinc</keyword>
<name>D2PZR7_KRIFD</name>
<keyword evidence="10 12" id="KW-0482">Metalloprotease</keyword>
<feature type="domain" description="Peptidase M48" evidence="13">
    <location>
        <begin position="70"/>
        <end position="284"/>
    </location>
</feature>
<comment type="similarity">
    <text evidence="2 12">Belongs to the peptidase M48B family.</text>
</comment>
<gene>
    <name evidence="12" type="primary">htpX</name>
    <name evidence="14" type="ordered locus">Kfla_6641</name>
</gene>
<keyword evidence="15" id="KW-1185">Reference proteome</keyword>
<keyword evidence="11 12" id="KW-0472">Membrane</keyword>
<protein>
    <recommendedName>
        <fullName evidence="12">Protease HtpX homolog</fullName>
        <ecNumber evidence="12">3.4.24.-</ecNumber>
    </recommendedName>
</protein>
<dbReference type="GO" id="GO:0004222">
    <property type="term" value="F:metalloendopeptidase activity"/>
    <property type="evidence" value="ECO:0007669"/>
    <property type="project" value="UniProtKB-UniRule"/>
</dbReference>
<feature type="transmembrane region" description="Helical" evidence="12">
    <location>
        <begin position="184"/>
        <end position="204"/>
    </location>
</feature>
<keyword evidence="9 12" id="KW-1133">Transmembrane helix</keyword>
<dbReference type="GO" id="GO:0008270">
    <property type="term" value="F:zinc ion binding"/>
    <property type="evidence" value="ECO:0007669"/>
    <property type="project" value="UniProtKB-UniRule"/>
</dbReference>
<dbReference type="EMBL" id="CP001736">
    <property type="protein sequence ID" value="ADB35633.1"/>
    <property type="molecule type" value="Genomic_DNA"/>
</dbReference>
<keyword evidence="5 12" id="KW-0812">Transmembrane</keyword>
<evidence type="ECO:0000256" key="2">
    <source>
        <dbReference type="ARBA" id="ARBA00009779"/>
    </source>
</evidence>
<dbReference type="OrthoDB" id="15218at2"/>
<comment type="cofactor">
    <cofactor evidence="12">
        <name>Zn(2+)</name>
        <dbReference type="ChEBI" id="CHEBI:29105"/>
    </cofactor>
    <text evidence="12">Binds 1 zinc ion per subunit.</text>
</comment>
<reference evidence="14 15" key="2">
    <citation type="journal article" date="2010" name="Stand. Genomic Sci.">
        <title>Complete genome sequence of Kribbella flavida type strain (IFO 14399).</title>
        <authorList>
            <person name="Pukall R."/>
            <person name="Lapidus A."/>
            <person name="Glavina Del Rio T."/>
            <person name="Copeland A."/>
            <person name="Tice H."/>
            <person name="Cheng J.-F."/>
            <person name="Lucas S."/>
            <person name="Chen F."/>
            <person name="Nolan M."/>
            <person name="LaButti K."/>
            <person name="Pati A."/>
            <person name="Ivanova N."/>
            <person name="Mavrommatis K."/>
            <person name="Mikhailova N."/>
            <person name="Pitluck S."/>
            <person name="Bruce D."/>
            <person name="Goodwin L."/>
            <person name="Land M."/>
            <person name="Hauser L."/>
            <person name="Chang Y.-J."/>
            <person name="Jeffries C.D."/>
            <person name="Chen A."/>
            <person name="Palaniappan K."/>
            <person name="Chain P."/>
            <person name="Rohde M."/>
            <person name="Goeker M."/>
            <person name="Bristow J."/>
            <person name="Eisen J.A."/>
            <person name="Markowitz V."/>
            <person name="Hugenholtz P."/>
            <person name="Kyrpides N.C."/>
            <person name="Klenk H.-P."/>
            <person name="Brettin T."/>
        </authorList>
    </citation>
    <scope>NUCLEOTIDE SEQUENCE [LARGE SCALE GENOMIC DNA]</scope>
    <source>
        <strain evidence="15">DSM 17836 / JCM 10339 / NBRC 14399</strain>
    </source>
</reference>
<evidence type="ECO:0000313" key="15">
    <source>
        <dbReference type="Proteomes" id="UP000007967"/>
    </source>
</evidence>
<evidence type="ECO:0000256" key="9">
    <source>
        <dbReference type="ARBA" id="ARBA00022989"/>
    </source>
</evidence>
<dbReference type="eggNOG" id="COG0501">
    <property type="taxonomic scope" value="Bacteria"/>
</dbReference>
<keyword evidence="7 12" id="KW-0378">Hydrolase</keyword>
<dbReference type="KEGG" id="kfl:Kfla_6641"/>
<evidence type="ECO:0000259" key="13">
    <source>
        <dbReference type="Pfam" id="PF01435"/>
    </source>
</evidence>
<feature type="active site" evidence="12">
    <location>
        <position position="138"/>
    </location>
</feature>
<evidence type="ECO:0000313" key="14">
    <source>
        <dbReference type="EMBL" id="ADB35633.1"/>
    </source>
</evidence>
<dbReference type="AlphaFoldDB" id="D2PZR7"/>
<dbReference type="NCBIfam" id="NF002839">
    <property type="entry name" value="PRK03072.1"/>
    <property type="match status" value="1"/>
</dbReference>
<dbReference type="GO" id="GO:0006508">
    <property type="term" value="P:proteolysis"/>
    <property type="evidence" value="ECO:0007669"/>
    <property type="project" value="UniProtKB-KW"/>
</dbReference>
<dbReference type="InterPro" id="IPR001915">
    <property type="entry name" value="Peptidase_M48"/>
</dbReference>
<evidence type="ECO:0000256" key="6">
    <source>
        <dbReference type="ARBA" id="ARBA00022723"/>
    </source>
</evidence>
<dbReference type="Proteomes" id="UP000007967">
    <property type="component" value="Chromosome"/>
</dbReference>
<dbReference type="CDD" id="cd07336">
    <property type="entry name" value="M48B_HtpX_like"/>
    <property type="match status" value="1"/>
</dbReference>
<keyword evidence="6 12" id="KW-0479">Metal-binding</keyword>
<dbReference type="Pfam" id="PF01435">
    <property type="entry name" value="Peptidase_M48"/>
    <property type="match status" value="1"/>
</dbReference>
<dbReference type="HAMAP" id="MF_00188">
    <property type="entry name" value="Pept_M48_protease_HtpX"/>
    <property type="match status" value="1"/>
</dbReference>
<feature type="binding site" evidence="12">
    <location>
        <position position="137"/>
    </location>
    <ligand>
        <name>Zn(2+)</name>
        <dbReference type="ChEBI" id="CHEBI:29105"/>
        <note>catalytic</note>
    </ligand>
</feature>
<proteinExistence type="inferred from homology"/>
<dbReference type="InterPro" id="IPR050083">
    <property type="entry name" value="HtpX_protease"/>
</dbReference>
<evidence type="ECO:0000256" key="5">
    <source>
        <dbReference type="ARBA" id="ARBA00022692"/>
    </source>
</evidence>
<evidence type="ECO:0000256" key="3">
    <source>
        <dbReference type="ARBA" id="ARBA00022475"/>
    </source>
</evidence>
<dbReference type="STRING" id="479435.Kfla_6641"/>
<dbReference type="PANTHER" id="PTHR43221:SF1">
    <property type="entry name" value="PROTEASE HTPX"/>
    <property type="match status" value="1"/>
</dbReference>
<keyword evidence="4 12" id="KW-0645">Protease</keyword>
<feature type="transmembrane region" description="Helical" evidence="12">
    <location>
        <begin position="37"/>
        <end position="53"/>
    </location>
</feature>
<organism evidence="14 15">
    <name type="scientific">Kribbella flavida (strain DSM 17836 / JCM 10339 / NBRC 14399)</name>
    <dbReference type="NCBI Taxonomy" id="479435"/>
    <lineage>
        <taxon>Bacteria</taxon>
        <taxon>Bacillati</taxon>
        <taxon>Actinomycetota</taxon>
        <taxon>Actinomycetes</taxon>
        <taxon>Propionibacteriales</taxon>
        <taxon>Kribbellaceae</taxon>
        <taxon>Kribbella</taxon>
    </lineage>
</organism>
<dbReference type="InterPro" id="IPR022919">
    <property type="entry name" value="Pept_M48_protease_HtpX"/>
</dbReference>
<evidence type="ECO:0000256" key="8">
    <source>
        <dbReference type="ARBA" id="ARBA00022833"/>
    </source>
</evidence>
<comment type="subcellular location">
    <subcellularLocation>
        <location evidence="1 12">Cell membrane</location>
        <topology evidence="1 12">Multi-pass membrane protein</topology>
    </subcellularLocation>
</comment>
<keyword evidence="3 12" id="KW-1003">Cell membrane</keyword>
<dbReference type="RefSeq" id="WP_012924185.1">
    <property type="nucleotide sequence ID" value="NC_013729.1"/>
</dbReference>
<dbReference type="HOGENOM" id="CLU_042266_3_0_11"/>
<dbReference type="GO" id="GO:0005886">
    <property type="term" value="C:plasma membrane"/>
    <property type="evidence" value="ECO:0007669"/>
    <property type="project" value="UniProtKB-SubCell"/>
</dbReference>
<accession>D2PZR7</accession>
<evidence type="ECO:0000256" key="12">
    <source>
        <dbReference type="HAMAP-Rule" id="MF_00188"/>
    </source>
</evidence>
<dbReference type="EC" id="3.4.24.-" evidence="12"/>
<dbReference type="PANTHER" id="PTHR43221">
    <property type="entry name" value="PROTEASE HTPX"/>
    <property type="match status" value="1"/>
</dbReference>
<evidence type="ECO:0000256" key="7">
    <source>
        <dbReference type="ARBA" id="ARBA00022801"/>
    </source>
</evidence>
<feature type="binding site" evidence="12">
    <location>
        <position position="209"/>
    </location>
    <ligand>
        <name>Zn(2+)</name>
        <dbReference type="ChEBI" id="CHEBI:29105"/>
        <note>catalytic</note>
    </ligand>
</feature>
<sequence length="294" mass="30695">MTGLRRGRNAVKTTALLALLTALIIVVGGLVAGSTGVVVATVLSLGLNAYLYFNSDKLALRSMAARQVSPQEAPELYAVVAELSQRAGQPMPRIYVSPIAQPNAFATGRNPEHAAVAVTAGILQLLSPRELRAVLGHELAHVYNRDILTSSVAAGLAGIVTMLANLAIFLPFGSSDDDDAPNPLVTLLTVLFAPIAASLIQLAISRNREYEADHDGAELSGDPLALASALAKISRGTTALPLPAESGVATQSHLMIANPLSGHGIGALFSTHPPMDERIRRLHQLAANPHVLAS</sequence>
<feature type="transmembrane region" description="Helical" evidence="12">
    <location>
        <begin position="12"/>
        <end position="31"/>
    </location>
</feature>
<feature type="binding site" evidence="12">
    <location>
        <position position="141"/>
    </location>
    <ligand>
        <name>Zn(2+)</name>
        <dbReference type="ChEBI" id="CHEBI:29105"/>
        <note>catalytic</note>
    </ligand>
</feature>
<reference evidence="15" key="1">
    <citation type="submission" date="2009-09" db="EMBL/GenBank/DDBJ databases">
        <title>The complete genome of Kribbella flavida DSM 17836.</title>
        <authorList>
            <consortium name="US DOE Joint Genome Institute (JGI-PGF)"/>
            <person name="Lucas S."/>
            <person name="Copeland A."/>
            <person name="Lapidus A."/>
            <person name="Glavina del Rio T."/>
            <person name="Dalin E."/>
            <person name="Tice H."/>
            <person name="Bruce D."/>
            <person name="Goodwin L."/>
            <person name="Pitluck S."/>
            <person name="Kyrpides N."/>
            <person name="Mavromatis K."/>
            <person name="Ivanova N."/>
            <person name="Saunders E."/>
            <person name="Brettin T."/>
            <person name="Detter J.C."/>
            <person name="Han C."/>
            <person name="Larimer F."/>
            <person name="Land M."/>
            <person name="Hauser L."/>
            <person name="Markowitz V."/>
            <person name="Cheng J.-F."/>
            <person name="Hugenholtz P."/>
            <person name="Woyke T."/>
            <person name="Wu D."/>
            <person name="Pukall R."/>
            <person name="Klenk H.-P."/>
            <person name="Eisen J.A."/>
        </authorList>
    </citation>
    <scope>NUCLEOTIDE SEQUENCE [LARGE SCALE GENOMIC DNA]</scope>
    <source>
        <strain evidence="15">DSM 17836 / JCM 10339 / NBRC 14399</strain>
    </source>
</reference>
<evidence type="ECO:0000256" key="1">
    <source>
        <dbReference type="ARBA" id="ARBA00004651"/>
    </source>
</evidence>
<evidence type="ECO:0000256" key="4">
    <source>
        <dbReference type="ARBA" id="ARBA00022670"/>
    </source>
</evidence>